<name>A0A261XTM0_9FUNG</name>
<dbReference type="OrthoDB" id="361797at2759"/>
<feature type="domain" description="FAD/NAD(P)-binding" evidence="1">
    <location>
        <begin position="56"/>
        <end position="124"/>
    </location>
</feature>
<dbReference type="InterPro" id="IPR023753">
    <property type="entry name" value="FAD/NAD-binding_dom"/>
</dbReference>
<evidence type="ECO:0000259" key="1">
    <source>
        <dbReference type="Pfam" id="PF07992"/>
    </source>
</evidence>
<keyword evidence="3" id="KW-1185">Reference proteome</keyword>
<protein>
    <recommendedName>
        <fullName evidence="1">FAD/NAD(P)-binding domain-containing protein</fullName>
    </recommendedName>
</protein>
<dbReference type="PANTHER" id="PTHR43014">
    <property type="entry name" value="MERCURIC REDUCTASE"/>
    <property type="match status" value="1"/>
</dbReference>
<evidence type="ECO:0000313" key="3">
    <source>
        <dbReference type="Proteomes" id="UP000242875"/>
    </source>
</evidence>
<dbReference type="Pfam" id="PF07992">
    <property type="entry name" value="Pyr_redox_2"/>
    <property type="match status" value="1"/>
</dbReference>
<comment type="caution">
    <text evidence="2">The sequence shown here is derived from an EMBL/GenBank/DDBJ whole genome shotgun (WGS) entry which is preliminary data.</text>
</comment>
<gene>
    <name evidence="2" type="ORF">BZG36_05443</name>
</gene>
<accession>A0A261XTM0</accession>
<dbReference type="Gene3D" id="3.50.50.60">
    <property type="entry name" value="FAD/NAD(P)-binding domain"/>
    <property type="match status" value="2"/>
</dbReference>
<dbReference type="Proteomes" id="UP000242875">
    <property type="component" value="Unassembled WGS sequence"/>
</dbReference>
<dbReference type="PRINTS" id="PR00368">
    <property type="entry name" value="FADPNR"/>
</dbReference>
<dbReference type="GO" id="GO:0050660">
    <property type="term" value="F:flavin adenine dinucleotide binding"/>
    <property type="evidence" value="ECO:0007669"/>
    <property type="project" value="TreeGrafter"/>
</dbReference>
<dbReference type="SUPFAM" id="SSF51905">
    <property type="entry name" value="FAD/NAD(P)-binding domain"/>
    <property type="match status" value="1"/>
</dbReference>
<reference evidence="2 3" key="1">
    <citation type="journal article" date="2017" name="Mycologia">
        <title>Bifiguratus adelaidae, gen. et sp. nov., a new member of Mucoromycotina in endophytic and soil-dwelling habitats.</title>
        <authorList>
            <person name="Torres-Cruz T.J."/>
            <person name="Billingsley Tobias T.L."/>
            <person name="Almatruk M."/>
            <person name="Hesse C."/>
            <person name="Kuske C.R."/>
            <person name="Desiro A."/>
            <person name="Benucci G.M."/>
            <person name="Bonito G."/>
            <person name="Stajich J.E."/>
            <person name="Dunlap C."/>
            <person name="Arnold A.E."/>
            <person name="Porras-Alfaro A."/>
        </authorList>
    </citation>
    <scope>NUCLEOTIDE SEQUENCE [LARGE SCALE GENOMIC DNA]</scope>
    <source>
        <strain evidence="2 3">AZ0501</strain>
    </source>
</reference>
<sequence>EMIVRLSGDELLTIAQSYLMSPSAVTTPVPSTFGCHRTSTAGLGNPGWICTVNRRREHEQVLTGSYLLAATGRTSNADTLDLGFIGVAIDQHGFINVNDRLATNVAGIYAMGDGKGGPQFTHISYDDFRIPKTNIWRRERQPSRVAWYPILSL</sequence>
<dbReference type="EMBL" id="MVBO01000260">
    <property type="protein sequence ID" value="OZJ01700.1"/>
    <property type="molecule type" value="Genomic_DNA"/>
</dbReference>
<dbReference type="InterPro" id="IPR036188">
    <property type="entry name" value="FAD/NAD-bd_sf"/>
</dbReference>
<proteinExistence type="predicted"/>
<dbReference type="GO" id="GO:0003955">
    <property type="term" value="F:NAD(P)H dehydrogenase (quinone) activity"/>
    <property type="evidence" value="ECO:0007669"/>
    <property type="project" value="TreeGrafter"/>
</dbReference>
<dbReference type="PANTHER" id="PTHR43014:SF2">
    <property type="entry name" value="MERCURIC REDUCTASE"/>
    <property type="match status" value="1"/>
</dbReference>
<feature type="non-terminal residue" evidence="2">
    <location>
        <position position="1"/>
    </location>
</feature>
<organism evidence="2 3">
    <name type="scientific">Bifiguratus adelaidae</name>
    <dbReference type="NCBI Taxonomy" id="1938954"/>
    <lineage>
        <taxon>Eukaryota</taxon>
        <taxon>Fungi</taxon>
        <taxon>Fungi incertae sedis</taxon>
        <taxon>Mucoromycota</taxon>
        <taxon>Mucoromycotina</taxon>
        <taxon>Endogonomycetes</taxon>
        <taxon>Endogonales</taxon>
        <taxon>Endogonales incertae sedis</taxon>
        <taxon>Bifiguratus</taxon>
    </lineage>
</organism>
<evidence type="ECO:0000313" key="2">
    <source>
        <dbReference type="EMBL" id="OZJ01700.1"/>
    </source>
</evidence>
<dbReference type="AlphaFoldDB" id="A0A261XTM0"/>